<dbReference type="GO" id="GO:0032259">
    <property type="term" value="P:methylation"/>
    <property type="evidence" value="ECO:0007669"/>
    <property type="project" value="UniProtKB-KW"/>
</dbReference>
<feature type="transmembrane region" description="Helical" evidence="7">
    <location>
        <begin position="96"/>
        <end position="129"/>
    </location>
</feature>
<comment type="caution">
    <text evidence="8">The sequence shown here is derived from an EMBL/GenBank/DDBJ whole genome shotgun (WGS) entry which is preliminary data.</text>
</comment>
<keyword evidence="8" id="KW-0808">Transferase</keyword>
<keyword evidence="4 7" id="KW-0256">Endoplasmic reticulum</keyword>
<evidence type="ECO:0000256" key="5">
    <source>
        <dbReference type="ARBA" id="ARBA00022989"/>
    </source>
</evidence>
<evidence type="ECO:0000256" key="7">
    <source>
        <dbReference type="RuleBase" id="RU363059"/>
    </source>
</evidence>
<name>A0ABV2APE0_9EUKA</name>
<accession>A0ABV2APE0</accession>
<evidence type="ECO:0000256" key="6">
    <source>
        <dbReference type="ARBA" id="ARBA00023136"/>
    </source>
</evidence>
<evidence type="ECO:0000256" key="2">
    <source>
        <dbReference type="ARBA" id="ARBA00008917"/>
    </source>
</evidence>
<evidence type="ECO:0000313" key="8">
    <source>
        <dbReference type="EMBL" id="MES1921550.1"/>
    </source>
</evidence>
<keyword evidence="8" id="KW-0489">Methyltransferase</keyword>
<dbReference type="Proteomes" id="UP001439008">
    <property type="component" value="Unassembled WGS sequence"/>
</dbReference>
<dbReference type="GO" id="GO:0035243">
    <property type="term" value="F:protein-arginine omega-N symmetric methyltransferase activity"/>
    <property type="evidence" value="ECO:0007669"/>
    <property type="project" value="UniProtKB-EC"/>
</dbReference>
<dbReference type="InterPro" id="IPR007599">
    <property type="entry name" value="DER1"/>
</dbReference>
<dbReference type="PANTHER" id="PTHR11009">
    <property type="entry name" value="DER1-LIKE PROTEIN, DERLIN"/>
    <property type="match status" value="1"/>
</dbReference>
<feature type="transmembrane region" description="Helical" evidence="7">
    <location>
        <begin position="12"/>
        <end position="34"/>
    </location>
</feature>
<dbReference type="InterPro" id="IPR035952">
    <property type="entry name" value="Rhomboid-like_sf"/>
</dbReference>
<feature type="transmembrane region" description="Helical" evidence="7">
    <location>
        <begin position="141"/>
        <end position="163"/>
    </location>
</feature>
<dbReference type="SUPFAM" id="SSF144091">
    <property type="entry name" value="Rhomboid-like"/>
    <property type="match status" value="1"/>
</dbReference>
<keyword evidence="9" id="KW-1185">Reference proteome</keyword>
<dbReference type="Pfam" id="PF04511">
    <property type="entry name" value="DER1"/>
    <property type="match status" value="1"/>
</dbReference>
<feature type="transmembrane region" description="Helical" evidence="7">
    <location>
        <begin position="55"/>
        <end position="76"/>
    </location>
</feature>
<keyword evidence="3 7" id="KW-0812">Transmembrane</keyword>
<comment type="function">
    <text evidence="7">May be involved in the degradation of misfolded endoplasmic reticulum (ER) luminal proteins.</text>
</comment>
<evidence type="ECO:0000313" key="9">
    <source>
        <dbReference type="Proteomes" id="UP001439008"/>
    </source>
</evidence>
<evidence type="ECO:0000256" key="3">
    <source>
        <dbReference type="ARBA" id="ARBA00022692"/>
    </source>
</evidence>
<proteinExistence type="inferred from homology"/>
<protein>
    <recommendedName>
        <fullName evidence="7">Derlin</fullName>
    </recommendedName>
</protein>
<sequence length="170" mass="20106">MNYDVGSLFSDIPFFTKSYIFASISTTALCKLNYLSPLKLYFHIERIKDGQLWRLITSFFFFGSKLDLNLIFQLFFFCRYSSSLEEEFIGRSSDFVYMLFVGWTMILLLGSFFSVIFLGSAFSFMLAYIWCRRNHDTRMNLMGLFNFPASYLPFLKFFAYLILKAHNIFL</sequence>
<evidence type="ECO:0000256" key="4">
    <source>
        <dbReference type="ARBA" id="ARBA00022824"/>
    </source>
</evidence>
<keyword evidence="5 7" id="KW-1133">Transmembrane helix</keyword>
<keyword evidence="6 7" id="KW-0472">Membrane</keyword>
<comment type="similarity">
    <text evidence="2 7">Belongs to the derlin family.</text>
</comment>
<gene>
    <name evidence="8" type="primary">DERL2_2</name>
    <name evidence="8" type="ORF">MHBO_003079</name>
</gene>
<comment type="subcellular location">
    <subcellularLocation>
        <location evidence="1 7">Endoplasmic reticulum membrane</location>
        <topology evidence="1 7">Multi-pass membrane protein</topology>
    </subcellularLocation>
</comment>
<organism evidence="8 9">
    <name type="scientific">Bonamia ostreae</name>
    <dbReference type="NCBI Taxonomy" id="126728"/>
    <lineage>
        <taxon>Eukaryota</taxon>
        <taxon>Sar</taxon>
        <taxon>Rhizaria</taxon>
        <taxon>Endomyxa</taxon>
        <taxon>Ascetosporea</taxon>
        <taxon>Haplosporida</taxon>
        <taxon>Bonamia</taxon>
    </lineage>
</organism>
<evidence type="ECO:0000256" key="1">
    <source>
        <dbReference type="ARBA" id="ARBA00004477"/>
    </source>
</evidence>
<dbReference type="EMBL" id="JBDODL010001473">
    <property type="protein sequence ID" value="MES1921550.1"/>
    <property type="molecule type" value="Genomic_DNA"/>
</dbReference>
<reference evidence="8 9" key="1">
    <citation type="journal article" date="2024" name="BMC Biol.">
        <title>Comparative genomics of Ascetosporea gives new insight into the evolutionary basis for animal parasitism in Rhizaria.</title>
        <authorList>
            <person name="Hiltunen Thoren M."/>
            <person name="Onut-Brannstrom I."/>
            <person name="Alfjorden A."/>
            <person name="Peckova H."/>
            <person name="Swords F."/>
            <person name="Hooper C."/>
            <person name="Holzer A.S."/>
            <person name="Bass D."/>
            <person name="Burki F."/>
        </authorList>
    </citation>
    <scope>NUCLEOTIDE SEQUENCE [LARGE SCALE GENOMIC DNA]</scope>
    <source>
        <strain evidence="8">20-A016</strain>
    </source>
</reference>